<dbReference type="PANTHER" id="PTHR37941:SF1">
    <property type="entry name" value="FUMARASE E-RELATED"/>
    <property type="match status" value="1"/>
</dbReference>
<sequence length="196" mass="21645">MINHQSATPVALSYCRAVMPIHPSHETELLEALSEAESASACLMAAYDALDDTVDAVLKNIFKKDDTAIKFVVEPLLNSGGPLGEIMVRGKLLLGLGVISKELYDDLEVFVTLKEWAKLQGDDTSFTDVDVIFELNKVHAIQRIMPIEYDAEMVETMPGPMLQMFLGRHHQKVKSTIVLAITDIINTLCRDNALSS</sequence>
<dbReference type="GO" id="GO:0045892">
    <property type="term" value="P:negative regulation of DNA-templated transcription"/>
    <property type="evidence" value="ECO:0007669"/>
    <property type="project" value="TreeGrafter"/>
</dbReference>
<dbReference type="Proteomes" id="UP000238707">
    <property type="component" value="Unassembled WGS sequence"/>
</dbReference>
<dbReference type="InterPro" id="IPR007761">
    <property type="entry name" value="MtlR-like"/>
</dbReference>
<gene>
    <name evidence="1" type="ORF">BTO10_06320</name>
</gene>
<dbReference type="SUPFAM" id="SSF158668">
    <property type="entry name" value="MtlR-like"/>
    <property type="match status" value="1"/>
</dbReference>
<dbReference type="Pfam" id="PF05068">
    <property type="entry name" value="MtlR"/>
    <property type="match status" value="1"/>
</dbReference>
<evidence type="ECO:0000313" key="2">
    <source>
        <dbReference type="Proteomes" id="UP000238707"/>
    </source>
</evidence>
<dbReference type="InterPro" id="IPR038026">
    <property type="entry name" value="MtlR-like_sf"/>
</dbReference>
<proteinExistence type="predicted"/>
<dbReference type="PANTHER" id="PTHR37941">
    <property type="entry name" value="FUMARASE E-RELATED"/>
    <property type="match status" value="1"/>
</dbReference>
<comment type="caution">
    <text evidence="1">The sequence shown here is derived from an EMBL/GenBank/DDBJ whole genome shotgun (WGS) entry which is preliminary data.</text>
</comment>
<dbReference type="AlphaFoldDB" id="A0A2S7VR88"/>
<evidence type="ECO:0000313" key="1">
    <source>
        <dbReference type="EMBL" id="PQJ64395.1"/>
    </source>
</evidence>
<protein>
    <submittedName>
        <fullName evidence="1">Transcriptional regulator</fullName>
    </submittedName>
</protein>
<accession>A0A2S7VR88</accession>
<dbReference type="EMBL" id="MSCI01000001">
    <property type="protein sequence ID" value="PQJ64395.1"/>
    <property type="molecule type" value="Genomic_DNA"/>
</dbReference>
<organism evidence="1 2">
    <name type="scientific">Vibrio chagasii</name>
    <dbReference type="NCBI Taxonomy" id="170679"/>
    <lineage>
        <taxon>Bacteria</taxon>
        <taxon>Pseudomonadati</taxon>
        <taxon>Pseudomonadota</taxon>
        <taxon>Gammaproteobacteria</taxon>
        <taxon>Vibrionales</taxon>
        <taxon>Vibrionaceae</taxon>
        <taxon>Vibrio</taxon>
    </lineage>
</organism>
<reference evidence="1 2" key="1">
    <citation type="submission" date="2016-12" db="EMBL/GenBank/DDBJ databases">
        <title>Diversity of luminous bacteria.</title>
        <authorList>
            <person name="Yoshizawa S."/>
            <person name="Kogure K."/>
        </authorList>
    </citation>
    <scope>NUCLEOTIDE SEQUENCE [LARGE SCALE GENOMIC DNA]</scope>
    <source>
        <strain evidence="1 2">LC2-408</strain>
    </source>
</reference>
<name>A0A2S7VR88_9VIBR</name>
<keyword evidence="2" id="KW-1185">Reference proteome</keyword>
<dbReference type="Gene3D" id="1.20.120.330">
    <property type="entry name" value="Nucleotidyltransferases domain 2"/>
    <property type="match status" value="1"/>
</dbReference>